<gene>
    <name evidence="4" type="ORF">GSI_14502</name>
</gene>
<evidence type="ECO:0000313" key="5">
    <source>
        <dbReference type="Proteomes" id="UP000230002"/>
    </source>
</evidence>
<dbReference type="AlphaFoldDB" id="A0A2G8RNX2"/>
<accession>A0A2G8RNX2</accession>
<name>A0A2G8RNX2_9APHY</name>
<evidence type="ECO:0000256" key="1">
    <source>
        <dbReference type="ARBA" id="ARBA00022574"/>
    </source>
</evidence>
<feature type="repeat" description="WD" evidence="3">
    <location>
        <begin position="209"/>
        <end position="250"/>
    </location>
</feature>
<evidence type="ECO:0000313" key="4">
    <source>
        <dbReference type="EMBL" id="PIL23193.1"/>
    </source>
</evidence>
<keyword evidence="2" id="KW-0677">Repeat</keyword>
<proteinExistence type="predicted"/>
<dbReference type="Pfam" id="PF00400">
    <property type="entry name" value="WD40"/>
    <property type="match status" value="5"/>
</dbReference>
<dbReference type="InterPro" id="IPR020472">
    <property type="entry name" value="WD40_PAC1"/>
</dbReference>
<organism evidence="4 5">
    <name type="scientific">Ganoderma sinense ZZ0214-1</name>
    <dbReference type="NCBI Taxonomy" id="1077348"/>
    <lineage>
        <taxon>Eukaryota</taxon>
        <taxon>Fungi</taxon>
        <taxon>Dikarya</taxon>
        <taxon>Basidiomycota</taxon>
        <taxon>Agaricomycotina</taxon>
        <taxon>Agaricomycetes</taxon>
        <taxon>Polyporales</taxon>
        <taxon>Polyporaceae</taxon>
        <taxon>Ganoderma</taxon>
    </lineage>
</organism>
<dbReference type="PROSITE" id="PS50082">
    <property type="entry name" value="WD_REPEATS_2"/>
    <property type="match status" value="3"/>
</dbReference>
<feature type="repeat" description="WD" evidence="3">
    <location>
        <begin position="450"/>
        <end position="491"/>
    </location>
</feature>
<dbReference type="InterPro" id="IPR001680">
    <property type="entry name" value="WD40_rpt"/>
</dbReference>
<evidence type="ECO:0000256" key="2">
    <source>
        <dbReference type="ARBA" id="ARBA00022737"/>
    </source>
</evidence>
<dbReference type="Proteomes" id="UP000230002">
    <property type="component" value="Unassembled WGS sequence"/>
</dbReference>
<dbReference type="PROSITE" id="PS50294">
    <property type="entry name" value="WD_REPEATS_REGION"/>
    <property type="match status" value="3"/>
</dbReference>
<sequence length="578" mass="64117">MDLLARPLKFRNLHLGESVDIRAVEYLLNSSPSGLDTLTLTINAPGVEQADYFERLEPWLSRLSHLSTLTYVILCGSWEYGDGHQITLQNTSNGEQNLLQGLHHVTTTLDHVSRRRVREAQVLFETDDIDGIARCIFWNGAPLEACKELEQVLLTFPRCCVLFRATKTEHRGRRAEFWHRIVGCAFPRMKERGLLVFPRAVEPDIVIDPLAHESLVNCLVASHDSQRIVSASSDGTIIIWDAERGTIVHEWLAHRYPILALALSPDSRRLVSAGGDGPGALAVWDVGDTVSKVASLEGHTEALNACVWSPDGTLIASSDRGAVRVWDALTFEQRDLVLRLNEWEPVFVPGTLRFSPDRRHLAWISKSLLGTYRYDNCSIWMPLSGEQPRRLEVRPPRISHRENGYIHALSFHPGSGRVATAYGFVHWRAEGSAVRVWDVATGALLIAMHMAGHRSGVTDVSFSPDGRSVLSASADGVAKIWDAESGEETASFSSESGGRGKVTKACFSPDGKLVATTSFPGDSTVQLWRVEDRANMMAFLGHGWSVEHVVFSPNGEFLALGDSQRMVHIRRVPSFARH</sequence>
<dbReference type="PANTHER" id="PTHR19848:SF8">
    <property type="entry name" value="F-BOX AND WD REPEAT DOMAIN CONTAINING 7"/>
    <property type="match status" value="1"/>
</dbReference>
<dbReference type="SUPFAM" id="SSF50998">
    <property type="entry name" value="Quinoprotein alcohol dehydrogenase-like"/>
    <property type="match status" value="1"/>
</dbReference>
<dbReference type="PANTHER" id="PTHR19848">
    <property type="entry name" value="WD40 REPEAT PROTEIN"/>
    <property type="match status" value="1"/>
</dbReference>
<dbReference type="PROSITE" id="PS00678">
    <property type="entry name" value="WD_REPEATS_1"/>
    <property type="match status" value="1"/>
</dbReference>
<feature type="repeat" description="WD" evidence="3">
    <location>
        <begin position="296"/>
        <end position="327"/>
    </location>
</feature>
<dbReference type="OrthoDB" id="538223at2759"/>
<dbReference type="InterPro" id="IPR011047">
    <property type="entry name" value="Quinoprotein_ADH-like_sf"/>
</dbReference>
<dbReference type="SMART" id="SM00320">
    <property type="entry name" value="WD40"/>
    <property type="match status" value="7"/>
</dbReference>
<dbReference type="InterPro" id="IPR015943">
    <property type="entry name" value="WD40/YVTN_repeat-like_dom_sf"/>
</dbReference>
<dbReference type="InterPro" id="IPR019775">
    <property type="entry name" value="WD40_repeat_CS"/>
</dbReference>
<reference evidence="4 5" key="1">
    <citation type="journal article" date="2015" name="Sci. Rep.">
        <title>Chromosome-level genome map provides insights into diverse defense mechanisms in the medicinal fungus Ganoderma sinense.</title>
        <authorList>
            <person name="Zhu Y."/>
            <person name="Xu J."/>
            <person name="Sun C."/>
            <person name="Zhou S."/>
            <person name="Xu H."/>
            <person name="Nelson D.R."/>
            <person name="Qian J."/>
            <person name="Song J."/>
            <person name="Luo H."/>
            <person name="Xiang L."/>
            <person name="Li Y."/>
            <person name="Xu Z."/>
            <person name="Ji A."/>
            <person name="Wang L."/>
            <person name="Lu S."/>
            <person name="Hayward A."/>
            <person name="Sun W."/>
            <person name="Li X."/>
            <person name="Schwartz D.C."/>
            <person name="Wang Y."/>
            <person name="Chen S."/>
        </authorList>
    </citation>
    <scope>NUCLEOTIDE SEQUENCE [LARGE SCALE GENOMIC DNA]</scope>
    <source>
        <strain evidence="4 5">ZZ0214-1</strain>
    </source>
</reference>
<evidence type="ECO:0000256" key="3">
    <source>
        <dbReference type="PROSITE-ProRule" id="PRU00221"/>
    </source>
</evidence>
<dbReference type="STRING" id="1077348.A0A2G8RNX2"/>
<dbReference type="PRINTS" id="PR00320">
    <property type="entry name" value="GPROTEINBRPT"/>
</dbReference>
<keyword evidence="5" id="KW-1185">Reference proteome</keyword>
<dbReference type="CDD" id="cd00200">
    <property type="entry name" value="WD40"/>
    <property type="match status" value="1"/>
</dbReference>
<protein>
    <submittedName>
        <fullName evidence="4">Uncharacterized protein</fullName>
    </submittedName>
</protein>
<keyword evidence="1 3" id="KW-0853">WD repeat</keyword>
<comment type="caution">
    <text evidence="4">The sequence shown here is derived from an EMBL/GenBank/DDBJ whole genome shotgun (WGS) entry which is preliminary data.</text>
</comment>
<dbReference type="EMBL" id="AYKW01000068">
    <property type="protein sequence ID" value="PIL23193.1"/>
    <property type="molecule type" value="Genomic_DNA"/>
</dbReference>
<dbReference type="Gene3D" id="2.130.10.10">
    <property type="entry name" value="YVTN repeat-like/Quinoprotein amine dehydrogenase"/>
    <property type="match status" value="2"/>
</dbReference>